<dbReference type="RefSeq" id="WP_328595148.1">
    <property type="nucleotide sequence ID" value="NZ_WEGH01000005.1"/>
</dbReference>
<name>A0A7K0C5N4_9ACTN</name>
<keyword evidence="3" id="KW-0804">Transcription</keyword>
<dbReference type="PANTHER" id="PTHR43132">
    <property type="entry name" value="ARSENICAL RESISTANCE OPERON REPRESSOR ARSR-RELATED"/>
    <property type="match status" value="1"/>
</dbReference>
<dbReference type="PANTHER" id="PTHR43132:SF6">
    <property type="entry name" value="HTH-TYPE TRANSCRIPTIONAL REPRESSOR CZRA"/>
    <property type="match status" value="1"/>
</dbReference>
<gene>
    <name evidence="5" type="ORF">ACRB68_68700</name>
</gene>
<dbReference type="GO" id="GO:0003677">
    <property type="term" value="F:DNA binding"/>
    <property type="evidence" value="ECO:0007669"/>
    <property type="project" value="UniProtKB-KW"/>
</dbReference>
<evidence type="ECO:0000256" key="2">
    <source>
        <dbReference type="ARBA" id="ARBA00023125"/>
    </source>
</evidence>
<keyword evidence="2" id="KW-0238">DNA-binding</keyword>
<dbReference type="EMBL" id="WEGH01000005">
    <property type="protein sequence ID" value="MQY08759.1"/>
    <property type="molecule type" value="Genomic_DNA"/>
</dbReference>
<evidence type="ECO:0000259" key="4">
    <source>
        <dbReference type="SMART" id="SM00418"/>
    </source>
</evidence>
<dbReference type="GO" id="GO:0003700">
    <property type="term" value="F:DNA-binding transcription factor activity"/>
    <property type="evidence" value="ECO:0007669"/>
    <property type="project" value="InterPro"/>
</dbReference>
<evidence type="ECO:0000256" key="3">
    <source>
        <dbReference type="ARBA" id="ARBA00023163"/>
    </source>
</evidence>
<dbReference type="Gene3D" id="1.10.10.10">
    <property type="entry name" value="Winged helix-like DNA-binding domain superfamily/Winged helix DNA-binding domain"/>
    <property type="match status" value="1"/>
</dbReference>
<evidence type="ECO:0000313" key="6">
    <source>
        <dbReference type="Proteomes" id="UP000487268"/>
    </source>
</evidence>
<dbReference type="Pfam" id="PF01022">
    <property type="entry name" value="HTH_5"/>
    <property type="match status" value="1"/>
</dbReference>
<sequence length="319" mass="34281">MGWWRVDADTLAQSRFVVSPLAETVACVKVLAGGSASHPGERAWLGEHLPAYRERLAGDPVAAALVRAGLCGGWNATFLTPPPGGEASFEREVALVGAVAAEAARADLRVALGGPLPAGLCRDDLPGRAAELLEWVWRQAVRPSWERRRRVLEADVLVRVERLGRGGWAAALEGTRSGLRWLGDGRLQIGVHEQLPRQVSGARLVFVPVTPDRSWVAWDRSGRSAVVYPCAGVLAGRERVPGGLARLLGAGRAQVLVLLESPKSSTQLVALTGQGLGSVGRHLRVLLEAGLVRRRRAGRSVLYSWTQAGEVLVRAQRDR</sequence>
<dbReference type="SUPFAM" id="SSF46785">
    <property type="entry name" value="Winged helix' DNA-binding domain"/>
    <property type="match status" value="1"/>
</dbReference>
<dbReference type="InterPro" id="IPR051011">
    <property type="entry name" value="Metal_resp_trans_reg"/>
</dbReference>
<organism evidence="5 6">
    <name type="scientific">Actinomadura macrotermitis</name>
    <dbReference type="NCBI Taxonomy" id="2585200"/>
    <lineage>
        <taxon>Bacteria</taxon>
        <taxon>Bacillati</taxon>
        <taxon>Actinomycetota</taxon>
        <taxon>Actinomycetes</taxon>
        <taxon>Streptosporangiales</taxon>
        <taxon>Thermomonosporaceae</taxon>
        <taxon>Actinomadura</taxon>
    </lineage>
</organism>
<keyword evidence="1" id="KW-0805">Transcription regulation</keyword>
<dbReference type="SMART" id="SM00418">
    <property type="entry name" value="HTH_ARSR"/>
    <property type="match status" value="1"/>
</dbReference>
<dbReference type="InterPro" id="IPR011991">
    <property type="entry name" value="ArsR-like_HTH"/>
</dbReference>
<evidence type="ECO:0000256" key="1">
    <source>
        <dbReference type="ARBA" id="ARBA00023015"/>
    </source>
</evidence>
<feature type="domain" description="HTH arsR-type" evidence="4">
    <location>
        <begin position="243"/>
        <end position="317"/>
    </location>
</feature>
<dbReference type="InterPro" id="IPR001845">
    <property type="entry name" value="HTH_ArsR_DNA-bd_dom"/>
</dbReference>
<keyword evidence="6" id="KW-1185">Reference proteome</keyword>
<accession>A0A7K0C5N4</accession>
<dbReference type="InterPro" id="IPR036388">
    <property type="entry name" value="WH-like_DNA-bd_sf"/>
</dbReference>
<dbReference type="Proteomes" id="UP000487268">
    <property type="component" value="Unassembled WGS sequence"/>
</dbReference>
<dbReference type="CDD" id="cd00090">
    <property type="entry name" value="HTH_ARSR"/>
    <property type="match status" value="1"/>
</dbReference>
<dbReference type="InterPro" id="IPR036390">
    <property type="entry name" value="WH_DNA-bd_sf"/>
</dbReference>
<reference evidence="5 6" key="1">
    <citation type="submission" date="2019-10" db="EMBL/GenBank/DDBJ databases">
        <title>Actinomadura rubteroloni sp. nov. and Actinomadura macrotermitis sp. nov., isolated from the gut of fungus growing-termite Macrotermes natalensis.</title>
        <authorList>
            <person name="Benndorf R."/>
            <person name="Martin K."/>
            <person name="Kuefner M."/>
            <person name="De Beer W."/>
            <person name="Kaster A.-K."/>
            <person name="Vollmers J."/>
            <person name="Poulsen M."/>
            <person name="Beemelmanns C."/>
        </authorList>
    </citation>
    <scope>NUCLEOTIDE SEQUENCE [LARGE SCALE GENOMIC DNA]</scope>
    <source>
        <strain evidence="5 6">RB68</strain>
    </source>
</reference>
<proteinExistence type="predicted"/>
<comment type="caution">
    <text evidence="5">The sequence shown here is derived from an EMBL/GenBank/DDBJ whole genome shotgun (WGS) entry which is preliminary data.</text>
</comment>
<protein>
    <recommendedName>
        <fullName evidence="4">HTH arsR-type domain-containing protein</fullName>
    </recommendedName>
</protein>
<evidence type="ECO:0000313" key="5">
    <source>
        <dbReference type="EMBL" id="MQY08759.1"/>
    </source>
</evidence>
<dbReference type="AlphaFoldDB" id="A0A7K0C5N4"/>